<dbReference type="PANTHER" id="PTHR31642">
    <property type="entry name" value="TRICHOTHECENE 3-O-ACETYLTRANSFERASE"/>
    <property type="match status" value="1"/>
</dbReference>
<gene>
    <name evidence="3" type="ORF">PRZ48_005937</name>
</gene>
<evidence type="ECO:0000313" key="3">
    <source>
        <dbReference type="EMBL" id="KAK4502512.1"/>
    </source>
</evidence>
<dbReference type="Proteomes" id="UP001305779">
    <property type="component" value="Unassembled WGS sequence"/>
</dbReference>
<dbReference type="EMBL" id="JAXOVC010000004">
    <property type="protein sequence ID" value="KAK4502512.1"/>
    <property type="molecule type" value="Genomic_DNA"/>
</dbReference>
<evidence type="ECO:0000313" key="4">
    <source>
        <dbReference type="Proteomes" id="UP001305779"/>
    </source>
</evidence>
<protein>
    <recommendedName>
        <fullName evidence="2">Trichothecene 3-O-acetyltransferase-like N-terminal domain-containing protein</fullName>
    </recommendedName>
</protein>
<proteinExistence type="predicted"/>
<keyword evidence="4" id="KW-1185">Reference proteome</keyword>
<name>A0ABR0ELY8_ZASCE</name>
<sequence>MEKTIYIPGAEPHVDLQYSDAWLPGLYSRRVLCFELPEGSSHEKAIDVIERGLKALVLGTPELAADAVVVQKAAPHNPEHPWRALVKGKGLELVIKDMRKSRQSYKELEKAGFPLSFFEDAAFMPVNAAIQPEPQSESVYQISLIEGGVLLSVCLYHRLTDGNGMNSITRALGDECKKAAQITGDLPPRKLDTDRSTMASLNGGKTDLKDHPAHSIVDQIFNPNTVHEEAPPEANGENPKPPPRFVPAFFRLTNEKAQALKDYCSRDTPVSTHDAITALLWRTLMKTRVATGELSPDTLSTFTFPHNARRHIGLDTNWIGNCVYFVQAQATPSSEILPPETAPSLAAKIRTSLNAVDRAAMTGISTIRRADPYSLHWTAITSANEPEILAITSFYHSGLLGYDFGPALGNVKHFTSTDIGAFGAAFQRAHFVGPKFVDGRGCDVHVGLLEEEVEGFTKDELWSKYFTLLETGEKVGGD</sequence>
<reference evidence="3 4" key="1">
    <citation type="journal article" date="2023" name="G3 (Bethesda)">
        <title>A chromosome-level genome assembly of Zasmidium syzygii isolated from banana leaves.</title>
        <authorList>
            <person name="van Westerhoven A.C."/>
            <person name="Mehrabi R."/>
            <person name="Talebi R."/>
            <person name="Steentjes M.B.F."/>
            <person name="Corcolon B."/>
            <person name="Chong P.A."/>
            <person name="Kema G.H.J."/>
            <person name="Seidl M.F."/>
        </authorList>
    </citation>
    <scope>NUCLEOTIDE SEQUENCE [LARGE SCALE GENOMIC DNA]</scope>
    <source>
        <strain evidence="3 4">P124</strain>
    </source>
</reference>
<dbReference type="PANTHER" id="PTHR31642:SF270">
    <property type="entry name" value="O-ACYLTRANSFERASE AUSQ"/>
    <property type="match status" value="1"/>
</dbReference>
<evidence type="ECO:0000259" key="2">
    <source>
        <dbReference type="Pfam" id="PF22664"/>
    </source>
</evidence>
<comment type="caution">
    <text evidence="3">The sequence shown here is derived from an EMBL/GenBank/DDBJ whole genome shotgun (WGS) entry which is preliminary data.</text>
</comment>
<dbReference type="Pfam" id="PF22664">
    <property type="entry name" value="TRI-like_N"/>
    <property type="match status" value="1"/>
</dbReference>
<keyword evidence="1" id="KW-0808">Transferase</keyword>
<dbReference type="Gene3D" id="3.30.559.10">
    <property type="entry name" value="Chloramphenicol acetyltransferase-like domain"/>
    <property type="match status" value="2"/>
</dbReference>
<evidence type="ECO:0000256" key="1">
    <source>
        <dbReference type="ARBA" id="ARBA00022679"/>
    </source>
</evidence>
<organism evidence="3 4">
    <name type="scientific">Zasmidium cellare</name>
    <name type="common">Wine cellar mold</name>
    <name type="synonym">Racodium cellare</name>
    <dbReference type="NCBI Taxonomy" id="395010"/>
    <lineage>
        <taxon>Eukaryota</taxon>
        <taxon>Fungi</taxon>
        <taxon>Dikarya</taxon>
        <taxon>Ascomycota</taxon>
        <taxon>Pezizomycotina</taxon>
        <taxon>Dothideomycetes</taxon>
        <taxon>Dothideomycetidae</taxon>
        <taxon>Mycosphaerellales</taxon>
        <taxon>Mycosphaerellaceae</taxon>
        <taxon>Zasmidium</taxon>
    </lineage>
</organism>
<accession>A0ABR0ELY8</accession>
<dbReference type="InterPro" id="IPR050317">
    <property type="entry name" value="Plant_Fungal_Acyltransferase"/>
</dbReference>
<dbReference type="InterPro" id="IPR054710">
    <property type="entry name" value="Tri101-like_N"/>
</dbReference>
<dbReference type="InterPro" id="IPR023213">
    <property type="entry name" value="CAT-like_dom_sf"/>
</dbReference>
<feature type="domain" description="Trichothecene 3-O-acetyltransferase-like N-terminal" evidence="2">
    <location>
        <begin position="26"/>
        <end position="176"/>
    </location>
</feature>